<dbReference type="AlphaFoldDB" id="A0A4Y7TS98"/>
<evidence type="ECO:0000313" key="2">
    <source>
        <dbReference type="EMBL" id="TEB37050.1"/>
    </source>
</evidence>
<feature type="region of interest" description="Disordered" evidence="1">
    <location>
        <begin position="1"/>
        <end position="43"/>
    </location>
</feature>
<feature type="compositionally biased region" description="Pro residues" evidence="1">
    <location>
        <begin position="89"/>
        <end position="104"/>
    </location>
</feature>
<name>A0A4Y7TS98_COPMI</name>
<organism evidence="2 3">
    <name type="scientific">Coprinellus micaceus</name>
    <name type="common">Glistening ink-cap mushroom</name>
    <name type="synonym">Coprinus micaceus</name>
    <dbReference type="NCBI Taxonomy" id="71717"/>
    <lineage>
        <taxon>Eukaryota</taxon>
        <taxon>Fungi</taxon>
        <taxon>Dikarya</taxon>
        <taxon>Basidiomycota</taxon>
        <taxon>Agaricomycotina</taxon>
        <taxon>Agaricomycetes</taxon>
        <taxon>Agaricomycetidae</taxon>
        <taxon>Agaricales</taxon>
        <taxon>Agaricineae</taxon>
        <taxon>Psathyrellaceae</taxon>
        <taxon>Coprinellus</taxon>
    </lineage>
</organism>
<protein>
    <submittedName>
        <fullName evidence="2">Uncharacterized protein</fullName>
    </submittedName>
</protein>
<dbReference type="EMBL" id="QPFP01000005">
    <property type="protein sequence ID" value="TEB37050.1"/>
    <property type="molecule type" value="Genomic_DNA"/>
</dbReference>
<gene>
    <name evidence="2" type="ORF">FA13DRAFT_1094436</name>
</gene>
<evidence type="ECO:0000313" key="3">
    <source>
        <dbReference type="Proteomes" id="UP000298030"/>
    </source>
</evidence>
<sequence length="191" mass="20954">MSRRRPSYALEPRGHPRRFWAQARPTDEIPKTSRWTGGRGPVLSSHRVVDVRRYANFIDFTHVPGLSSSVPPSPSHPTHPQERLRRPHPPLASPFRLPPRPTFIPPSTAHSRSSPFTVRPRSPSFTAPPRKSSRAIAIAEVVGPGSSSKSGLLLSRVGFAFDDGGKASTRGRVQVEEDWYSTDGPALGRGG</sequence>
<keyword evidence="3" id="KW-1185">Reference proteome</keyword>
<accession>A0A4Y7TS98</accession>
<evidence type="ECO:0000256" key="1">
    <source>
        <dbReference type="SAM" id="MobiDB-lite"/>
    </source>
</evidence>
<dbReference type="Proteomes" id="UP000298030">
    <property type="component" value="Unassembled WGS sequence"/>
</dbReference>
<reference evidence="2 3" key="1">
    <citation type="journal article" date="2019" name="Nat. Ecol. Evol.">
        <title>Megaphylogeny resolves global patterns of mushroom evolution.</title>
        <authorList>
            <person name="Varga T."/>
            <person name="Krizsan K."/>
            <person name="Foldi C."/>
            <person name="Dima B."/>
            <person name="Sanchez-Garcia M."/>
            <person name="Sanchez-Ramirez S."/>
            <person name="Szollosi G.J."/>
            <person name="Szarkandi J.G."/>
            <person name="Papp V."/>
            <person name="Albert L."/>
            <person name="Andreopoulos W."/>
            <person name="Angelini C."/>
            <person name="Antonin V."/>
            <person name="Barry K.W."/>
            <person name="Bougher N.L."/>
            <person name="Buchanan P."/>
            <person name="Buyck B."/>
            <person name="Bense V."/>
            <person name="Catcheside P."/>
            <person name="Chovatia M."/>
            <person name="Cooper J."/>
            <person name="Damon W."/>
            <person name="Desjardin D."/>
            <person name="Finy P."/>
            <person name="Geml J."/>
            <person name="Haridas S."/>
            <person name="Hughes K."/>
            <person name="Justo A."/>
            <person name="Karasinski D."/>
            <person name="Kautmanova I."/>
            <person name="Kiss B."/>
            <person name="Kocsube S."/>
            <person name="Kotiranta H."/>
            <person name="LaButti K.M."/>
            <person name="Lechner B.E."/>
            <person name="Liimatainen K."/>
            <person name="Lipzen A."/>
            <person name="Lukacs Z."/>
            <person name="Mihaltcheva S."/>
            <person name="Morgado L.N."/>
            <person name="Niskanen T."/>
            <person name="Noordeloos M.E."/>
            <person name="Ohm R.A."/>
            <person name="Ortiz-Santana B."/>
            <person name="Ovrebo C."/>
            <person name="Racz N."/>
            <person name="Riley R."/>
            <person name="Savchenko A."/>
            <person name="Shiryaev A."/>
            <person name="Soop K."/>
            <person name="Spirin V."/>
            <person name="Szebenyi C."/>
            <person name="Tomsovsky M."/>
            <person name="Tulloss R.E."/>
            <person name="Uehling J."/>
            <person name="Grigoriev I.V."/>
            <person name="Vagvolgyi C."/>
            <person name="Papp T."/>
            <person name="Martin F.M."/>
            <person name="Miettinen O."/>
            <person name="Hibbett D.S."/>
            <person name="Nagy L.G."/>
        </authorList>
    </citation>
    <scope>NUCLEOTIDE SEQUENCE [LARGE SCALE GENOMIC DNA]</scope>
    <source>
        <strain evidence="2 3">FP101781</strain>
    </source>
</reference>
<comment type="caution">
    <text evidence="2">The sequence shown here is derived from an EMBL/GenBank/DDBJ whole genome shotgun (WGS) entry which is preliminary data.</text>
</comment>
<proteinExistence type="predicted"/>
<feature type="region of interest" description="Disordered" evidence="1">
    <location>
        <begin position="63"/>
        <end position="133"/>
    </location>
</feature>
<feature type="region of interest" description="Disordered" evidence="1">
    <location>
        <begin position="172"/>
        <end position="191"/>
    </location>
</feature>